<dbReference type="GO" id="GO:0042586">
    <property type="term" value="F:peptide deformylase activity"/>
    <property type="evidence" value="ECO:0007669"/>
    <property type="project" value="UniProtKB-UniRule"/>
</dbReference>
<dbReference type="Gene3D" id="3.90.45.10">
    <property type="entry name" value="Peptide deformylase"/>
    <property type="match status" value="1"/>
</dbReference>
<feature type="active site" evidence="2">
    <location>
        <position position="133"/>
    </location>
</feature>
<comment type="cofactor">
    <cofactor evidence="2">
        <name>Fe(2+)</name>
        <dbReference type="ChEBI" id="CHEBI:29033"/>
    </cofactor>
    <text evidence="2">Binds 1 Fe(2+) ion.</text>
</comment>
<organism evidence="3 4">
    <name type="scientific">Salinihabitans flavidus</name>
    <dbReference type="NCBI Taxonomy" id="569882"/>
    <lineage>
        <taxon>Bacteria</taxon>
        <taxon>Pseudomonadati</taxon>
        <taxon>Pseudomonadota</taxon>
        <taxon>Alphaproteobacteria</taxon>
        <taxon>Rhodobacterales</taxon>
        <taxon>Roseobacteraceae</taxon>
        <taxon>Salinihabitans</taxon>
    </lineage>
</organism>
<evidence type="ECO:0000256" key="2">
    <source>
        <dbReference type="HAMAP-Rule" id="MF_00163"/>
    </source>
</evidence>
<keyword evidence="2" id="KW-0408">Iron</keyword>
<proteinExistence type="inferred from homology"/>
<keyword evidence="4" id="KW-1185">Reference proteome</keyword>
<dbReference type="NCBIfam" id="NF001159">
    <property type="entry name" value="PRK00150.1-3"/>
    <property type="match status" value="1"/>
</dbReference>
<dbReference type="EMBL" id="FODS01000007">
    <property type="protein sequence ID" value="SEO57078.1"/>
    <property type="molecule type" value="Genomic_DNA"/>
</dbReference>
<evidence type="ECO:0000256" key="1">
    <source>
        <dbReference type="ARBA" id="ARBA00010759"/>
    </source>
</evidence>
<dbReference type="PRINTS" id="PR01576">
    <property type="entry name" value="PDEFORMYLASE"/>
</dbReference>
<dbReference type="SUPFAM" id="SSF56420">
    <property type="entry name" value="Peptide deformylase"/>
    <property type="match status" value="1"/>
</dbReference>
<feature type="binding site" evidence="2">
    <location>
        <position position="136"/>
    </location>
    <ligand>
        <name>Fe cation</name>
        <dbReference type="ChEBI" id="CHEBI:24875"/>
    </ligand>
</feature>
<dbReference type="PANTHER" id="PTHR10458:SF22">
    <property type="entry name" value="PEPTIDE DEFORMYLASE"/>
    <property type="match status" value="1"/>
</dbReference>
<dbReference type="Proteomes" id="UP000198893">
    <property type="component" value="Unassembled WGS sequence"/>
</dbReference>
<evidence type="ECO:0000313" key="4">
    <source>
        <dbReference type="Proteomes" id="UP000198893"/>
    </source>
</evidence>
<comment type="function">
    <text evidence="2">Removes the formyl group from the N-terminal Met of newly synthesized proteins. Requires at least a dipeptide for an efficient rate of reaction. N-terminal L-methionine is a prerequisite for activity but the enzyme has broad specificity at other positions.</text>
</comment>
<gene>
    <name evidence="2" type="primary">def</name>
    <name evidence="3" type="ORF">SAMN04490248_10724</name>
</gene>
<keyword evidence="2" id="KW-0479">Metal-binding</keyword>
<dbReference type="EC" id="3.5.1.88" evidence="2"/>
<reference evidence="3 4" key="1">
    <citation type="submission" date="2016-10" db="EMBL/GenBank/DDBJ databases">
        <authorList>
            <person name="de Groot N.N."/>
        </authorList>
    </citation>
    <scope>NUCLEOTIDE SEQUENCE [LARGE SCALE GENOMIC DNA]</scope>
    <source>
        <strain evidence="3 4">DSM 27842</strain>
    </source>
</reference>
<evidence type="ECO:0000313" key="3">
    <source>
        <dbReference type="EMBL" id="SEO57078.1"/>
    </source>
</evidence>
<dbReference type="InterPro" id="IPR036821">
    <property type="entry name" value="Peptide_deformylase_sf"/>
</dbReference>
<comment type="similarity">
    <text evidence="1 2">Belongs to the polypeptide deformylase family.</text>
</comment>
<dbReference type="STRING" id="569882.SAMN04490248_10724"/>
<keyword evidence="2" id="KW-0648">Protein biosynthesis</keyword>
<feature type="binding site" evidence="2">
    <location>
        <position position="90"/>
    </location>
    <ligand>
        <name>Fe cation</name>
        <dbReference type="ChEBI" id="CHEBI:24875"/>
    </ligand>
</feature>
<protein>
    <recommendedName>
        <fullName evidence="2">Peptide deformylase</fullName>
        <shortName evidence="2">PDF</shortName>
        <ecNumber evidence="2">3.5.1.88</ecNumber>
    </recommendedName>
    <alternativeName>
        <fullName evidence="2">Polypeptide deformylase</fullName>
    </alternativeName>
</protein>
<keyword evidence="2" id="KW-0378">Hydrolase</keyword>
<dbReference type="NCBIfam" id="TIGR00079">
    <property type="entry name" value="pept_deformyl"/>
    <property type="match status" value="1"/>
</dbReference>
<dbReference type="AlphaFoldDB" id="A0A1H8QSX6"/>
<dbReference type="RefSeq" id="WP_093117193.1">
    <property type="nucleotide sequence ID" value="NZ_FODS01000007.1"/>
</dbReference>
<comment type="catalytic activity">
    <reaction evidence="2">
        <text>N-terminal N-formyl-L-methionyl-[peptide] + H2O = N-terminal L-methionyl-[peptide] + formate</text>
        <dbReference type="Rhea" id="RHEA:24420"/>
        <dbReference type="Rhea" id="RHEA-COMP:10639"/>
        <dbReference type="Rhea" id="RHEA-COMP:10640"/>
        <dbReference type="ChEBI" id="CHEBI:15377"/>
        <dbReference type="ChEBI" id="CHEBI:15740"/>
        <dbReference type="ChEBI" id="CHEBI:49298"/>
        <dbReference type="ChEBI" id="CHEBI:64731"/>
        <dbReference type="EC" id="3.5.1.88"/>
    </reaction>
</comment>
<name>A0A1H8QSX6_9RHOB</name>
<sequence length="162" mass="17770">MQILRWPDTRLSTPCTPVADPSALKALTHDMLQTMYEAPGRGLAAPQIGLTQRLFVMDPTWKDSAPTPYVCINPEITSRSDAIVTGQEACLSIPGVAADVPRHAEIILRWQGLDGVWQKERLTGFAAICAQHEYDHLDGIVIFDRVDDSARTALLADYGVLA</sequence>
<dbReference type="GO" id="GO:0006412">
    <property type="term" value="P:translation"/>
    <property type="evidence" value="ECO:0007669"/>
    <property type="project" value="UniProtKB-UniRule"/>
</dbReference>
<dbReference type="PANTHER" id="PTHR10458">
    <property type="entry name" value="PEPTIDE DEFORMYLASE"/>
    <property type="match status" value="1"/>
</dbReference>
<dbReference type="Pfam" id="PF01327">
    <property type="entry name" value="Pep_deformylase"/>
    <property type="match status" value="1"/>
</dbReference>
<dbReference type="InterPro" id="IPR023635">
    <property type="entry name" value="Peptide_deformylase"/>
</dbReference>
<feature type="binding site" evidence="2">
    <location>
        <position position="132"/>
    </location>
    <ligand>
        <name>Fe cation</name>
        <dbReference type="ChEBI" id="CHEBI:24875"/>
    </ligand>
</feature>
<dbReference type="HAMAP" id="MF_00163">
    <property type="entry name" value="Pep_deformylase"/>
    <property type="match status" value="1"/>
</dbReference>
<dbReference type="OrthoDB" id="9804313at2"/>
<dbReference type="CDD" id="cd00487">
    <property type="entry name" value="Pep_deformylase"/>
    <property type="match status" value="1"/>
</dbReference>
<accession>A0A1H8QSX6</accession>
<dbReference type="PIRSF" id="PIRSF004749">
    <property type="entry name" value="Pep_def"/>
    <property type="match status" value="1"/>
</dbReference>
<dbReference type="GO" id="GO:0046872">
    <property type="term" value="F:metal ion binding"/>
    <property type="evidence" value="ECO:0007669"/>
    <property type="project" value="UniProtKB-KW"/>
</dbReference>